<dbReference type="Proteomes" id="UP000029389">
    <property type="component" value="Unassembled WGS sequence"/>
</dbReference>
<reference evidence="2 4" key="2">
    <citation type="submission" date="2018-08" db="EMBL/GenBank/DDBJ databases">
        <title>Bacillus clarus sp. nov. strain PS00077A.</title>
        <authorList>
            <person name="Mendez Acevedo M."/>
            <person name="Carroll L."/>
            <person name="Mukherjee M."/>
            <person name="Wiedmann M."/>
            <person name="Kovac J."/>
        </authorList>
    </citation>
    <scope>NUCLEOTIDE SEQUENCE [LARGE SCALE GENOMIC DNA]</scope>
    <source>
        <strain evidence="2 4">PS00077A</strain>
    </source>
</reference>
<proteinExistence type="predicted"/>
<evidence type="ECO:0000313" key="4">
    <source>
        <dbReference type="Proteomes" id="UP000264294"/>
    </source>
</evidence>
<accession>A0A090YWA9</accession>
<evidence type="ECO:0000313" key="3">
    <source>
        <dbReference type="Proteomes" id="UP000029389"/>
    </source>
</evidence>
<dbReference type="EMBL" id="QVOD01000012">
    <property type="protein sequence ID" value="RFT66652.1"/>
    <property type="molecule type" value="Genomic_DNA"/>
</dbReference>
<reference evidence="1 3" key="1">
    <citation type="submission" date="2014-04" db="EMBL/GenBank/DDBJ databases">
        <authorList>
            <person name="Bishop-Lilly K.A."/>
            <person name="Broomall S.M."/>
            <person name="Chain P.S."/>
            <person name="Chertkov O."/>
            <person name="Coyne S.R."/>
            <person name="Daligault H.E."/>
            <person name="Davenport K.W."/>
            <person name="Erkkila T."/>
            <person name="Frey K.G."/>
            <person name="Gibbons H.S."/>
            <person name="Gu W."/>
            <person name="Jaissle J."/>
            <person name="Johnson S.L."/>
            <person name="Koroleva G.I."/>
            <person name="Ladner J.T."/>
            <person name="Lo C.-C."/>
            <person name="Minogue T.D."/>
            <person name="Munk C."/>
            <person name="Palacios G.F."/>
            <person name="Redden C.L."/>
            <person name="Rosenzweig C.N."/>
            <person name="Scholz M.B."/>
            <person name="Teshima H."/>
            <person name="Xu Y."/>
        </authorList>
    </citation>
    <scope>NUCLEOTIDE SEQUENCE [LARGE SCALE GENOMIC DNA]</scope>
    <source>
        <strain evidence="1 3">BHP</strain>
    </source>
</reference>
<gene>
    <name evidence="2" type="ORF">D0U04_12095</name>
    <name evidence="1" type="ORF">DJ93_4624</name>
</gene>
<organism evidence="1 3">
    <name type="scientific">Bacillus clarus</name>
    <dbReference type="NCBI Taxonomy" id="2338372"/>
    <lineage>
        <taxon>Bacteria</taxon>
        <taxon>Bacillati</taxon>
        <taxon>Bacillota</taxon>
        <taxon>Bacilli</taxon>
        <taxon>Bacillales</taxon>
        <taxon>Bacillaceae</taxon>
        <taxon>Bacillus</taxon>
        <taxon>Bacillus cereus group</taxon>
    </lineage>
</organism>
<name>A0A090YWA9_9BACI</name>
<keyword evidence="4" id="KW-1185">Reference proteome</keyword>
<comment type="caution">
    <text evidence="1">The sequence shown here is derived from an EMBL/GenBank/DDBJ whole genome shotgun (WGS) entry which is preliminary data.</text>
</comment>
<protein>
    <submittedName>
        <fullName evidence="2">DUF4318 domain-containing protein</fullName>
    </submittedName>
</protein>
<evidence type="ECO:0000313" key="2">
    <source>
        <dbReference type="EMBL" id="RFT66652.1"/>
    </source>
</evidence>
<dbReference type="RefSeq" id="WP_042983478.1">
    <property type="nucleotide sequence ID" value="NZ_JMQC01000008.1"/>
</dbReference>
<dbReference type="Proteomes" id="UP000264294">
    <property type="component" value="Unassembled WGS sequence"/>
</dbReference>
<dbReference type="InterPro" id="IPR025467">
    <property type="entry name" value="DUF4318"/>
</dbReference>
<dbReference type="AlphaFoldDB" id="A0A090YWA9"/>
<dbReference type="Pfam" id="PF14201">
    <property type="entry name" value="DUF4318"/>
    <property type="match status" value="1"/>
</dbReference>
<sequence>MVKAKKGLLKKLLGKSFYIELEDALTYPSAQTICETIEKYAAESREKLEFKSRVKSIHFHLENTRYRAEIRMARGGYYISCSEL</sequence>
<dbReference type="EMBL" id="JMQC01000008">
    <property type="protein sequence ID" value="KFN02298.1"/>
    <property type="molecule type" value="Genomic_DNA"/>
</dbReference>
<evidence type="ECO:0000313" key="1">
    <source>
        <dbReference type="EMBL" id="KFN02298.1"/>
    </source>
</evidence>